<dbReference type="AlphaFoldDB" id="A0A1Y5F7A9"/>
<dbReference type="EMBL" id="MAAO01000006">
    <property type="protein sequence ID" value="OUR96788.1"/>
    <property type="molecule type" value="Genomic_DNA"/>
</dbReference>
<dbReference type="PANTHER" id="PTHR10625">
    <property type="entry name" value="HISTONE DEACETYLASE HDAC1-RELATED"/>
    <property type="match status" value="1"/>
</dbReference>
<dbReference type="InterPro" id="IPR000286">
    <property type="entry name" value="HDACs"/>
</dbReference>
<comment type="similarity">
    <text evidence="1">Belongs to the histone deacetylase family.</text>
</comment>
<dbReference type="InterPro" id="IPR037138">
    <property type="entry name" value="His_deacetylse_dom_sf"/>
</dbReference>
<protein>
    <recommendedName>
        <fullName evidence="2">Histone deacetylase domain-containing protein</fullName>
    </recommendedName>
</protein>
<organism evidence="3 4">
    <name type="scientific">Halobacteriovorax marinus</name>
    <dbReference type="NCBI Taxonomy" id="97084"/>
    <lineage>
        <taxon>Bacteria</taxon>
        <taxon>Pseudomonadati</taxon>
        <taxon>Bdellovibrionota</taxon>
        <taxon>Bacteriovoracia</taxon>
        <taxon>Bacteriovoracales</taxon>
        <taxon>Halobacteriovoraceae</taxon>
        <taxon>Halobacteriovorax</taxon>
    </lineage>
</organism>
<name>A0A1Y5F7A9_9BACT</name>
<dbReference type="InterPro" id="IPR023696">
    <property type="entry name" value="Ureohydrolase_dom_sf"/>
</dbReference>
<feature type="domain" description="Histone deacetylase" evidence="2">
    <location>
        <begin position="29"/>
        <end position="305"/>
    </location>
</feature>
<dbReference type="GO" id="GO:0004407">
    <property type="term" value="F:histone deacetylase activity"/>
    <property type="evidence" value="ECO:0007669"/>
    <property type="project" value="TreeGrafter"/>
</dbReference>
<dbReference type="GO" id="GO:0040029">
    <property type="term" value="P:epigenetic regulation of gene expression"/>
    <property type="evidence" value="ECO:0007669"/>
    <property type="project" value="TreeGrafter"/>
</dbReference>
<dbReference type="Gene3D" id="3.40.800.20">
    <property type="entry name" value="Histone deacetylase domain"/>
    <property type="match status" value="1"/>
</dbReference>
<evidence type="ECO:0000313" key="4">
    <source>
        <dbReference type="Proteomes" id="UP000196531"/>
    </source>
</evidence>
<gene>
    <name evidence="3" type="ORF">A9Q84_10630</name>
</gene>
<evidence type="ECO:0000259" key="2">
    <source>
        <dbReference type="Pfam" id="PF00850"/>
    </source>
</evidence>
<comment type="caution">
    <text evidence="3">The sequence shown here is derived from an EMBL/GenBank/DDBJ whole genome shotgun (WGS) entry which is preliminary data.</text>
</comment>
<dbReference type="InterPro" id="IPR023801">
    <property type="entry name" value="His_deacetylse_dom"/>
</dbReference>
<reference evidence="4" key="1">
    <citation type="journal article" date="2017" name="Proc. Natl. Acad. Sci. U.S.A.">
        <title>Simulation of Deepwater Horizon oil plume reveals substrate specialization within a complex community of hydrocarbon-degraders.</title>
        <authorList>
            <person name="Hu P."/>
            <person name="Dubinsky E.A."/>
            <person name="Probst A.J."/>
            <person name="Wang J."/>
            <person name="Sieber C.M.K."/>
            <person name="Tom L.M."/>
            <person name="Gardinali P."/>
            <person name="Banfield J.F."/>
            <person name="Atlas R.M."/>
            <person name="Andersen G.L."/>
        </authorList>
    </citation>
    <scope>NUCLEOTIDE SEQUENCE [LARGE SCALE GENOMIC DNA]</scope>
</reference>
<dbReference type="Pfam" id="PF00850">
    <property type="entry name" value="Hist_deacetyl"/>
    <property type="match status" value="1"/>
</dbReference>
<proteinExistence type="inferred from homology"/>
<sequence>MIIYNKDLDLNLESYGIEVPLLDDRSVRCFSELVKVNKSLRETPLKEIPIICKEDLLLAHDEEFVERLFSKDCSEEIIDCYELKDERGENQRFNPSSNSKPLENLFQTILLQAGATYAALLKADKSGFCFALSGGMHHAMSSTPRGFCLINDIVIAARKYQVSNSNTKFCVVDIDAHKGCGTAEITRNDDSIETLSIHMKEGWPLDPESGEGPWHIPSNIDIPIAKSEQDLYLEKLQEGLTSLNNSDFAIVVAGADPYIEDVLESAKGLQLSKEEMLKRDRLVYEFFKKKKIPQVWVMAGGYGPATWEIYYQFLKSIREEELA</sequence>
<evidence type="ECO:0000313" key="3">
    <source>
        <dbReference type="EMBL" id="OUR96788.1"/>
    </source>
</evidence>
<dbReference type="PRINTS" id="PR01270">
    <property type="entry name" value="HDASUPER"/>
</dbReference>
<dbReference type="PANTHER" id="PTHR10625:SF19">
    <property type="entry name" value="HISTONE DEACETYLASE 12"/>
    <property type="match status" value="1"/>
</dbReference>
<dbReference type="Proteomes" id="UP000196531">
    <property type="component" value="Unassembled WGS sequence"/>
</dbReference>
<accession>A0A1Y5F7A9</accession>
<dbReference type="SUPFAM" id="SSF52768">
    <property type="entry name" value="Arginase/deacetylase"/>
    <property type="match status" value="1"/>
</dbReference>
<evidence type="ECO:0000256" key="1">
    <source>
        <dbReference type="ARBA" id="ARBA00005947"/>
    </source>
</evidence>